<keyword evidence="3" id="KW-0479">Metal-binding</keyword>
<dbReference type="Pfam" id="PF00264">
    <property type="entry name" value="Tyrosinase"/>
    <property type="match status" value="1"/>
</dbReference>
<protein>
    <recommendedName>
        <fullName evidence="2">tyrosinase</fullName>
        <ecNumber evidence="2">1.14.18.1</ecNumber>
    </recommendedName>
</protein>
<dbReference type="PANTHER" id="PTHR11474:SF76">
    <property type="entry name" value="SHKT DOMAIN-CONTAINING PROTEIN"/>
    <property type="match status" value="1"/>
</dbReference>
<comment type="catalytic activity">
    <reaction evidence="6">
        <text>2 L-dopa + O2 = 2 L-dopaquinone + 2 H2O</text>
        <dbReference type="Rhea" id="RHEA:34287"/>
        <dbReference type="ChEBI" id="CHEBI:15377"/>
        <dbReference type="ChEBI" id="CHEBI:15379"/>
        <dbReference type="ChEBI" id="CHEBI:57504"/>
        <dbReference type="ChEBI" id="CHEBI:57924"/>
        <dbReference type="EC" id="1.14.18.1"/>
    </reaction>
</comment>
<evidence type="ECO:0000259" key="9">
    <source>
        <dbReference type="PROSITE" id="PS00498"/>
    </source>
</evidence>
<dbReference type="GO" id="GO:0004503">
    <property type="term" value="F:tyrosinase activity"/>
    <property type="evidence" value="ECO:0007669"/>
    <property type="project" value="UniProtKB-EC"/>
</dbReference>
<evidence type="ECO:0000256" key="5">
    <source>
        <dbReference type="ARBA" id="ARBA00023101"/>
    </source>
</evidence>
<evidence type="ECO:0000256" key="6">
    <source>
        <dbReference type="ARBA" id="ARBA00048233"/>
    </source>
</evidence>
<gene>
    <name evidence="10" type="ORF">F9C07_4573</name>
</gene>
<dbReference type="EC" id="1.14.18.1" evidence="2"/>
<dbReference type="PANTHER" id="PTHR11474">
    <property type="entry name" value="TYROSINASE FAMILY MEMBER"/>
    <property type="match status" value="1"/>
</dbReference>
<proteinExistence type="inferred from homology"/>
<dbReference type="EMBL" id="CP044620">
    <property type="protein sequence ID" value="QRD85539.1"/>
    <property type="molecule type" value="Genomic_DNA"/>
</dbReference>
<comment type="similarity">
    <text evidence="1">Belongs to the tyrosinase family.</text>
</comment>
<keyword evidence="5" id="KW-0470">Melanin biosynthesis</keyword>
<dbReference type="OMA" id="FWQWQLR"/>
<evidence type="ECO:0000256" key="4">
    <source>
        <dbReference type="ARBA" id="ARBA00023008"/>
    </source>
</evidence>
<dbReference type="InterPro" id="IPR050316">
    <property type="entry name" value="Tyrosinase/Hemocyanin"/>
</dbReference>
<dbReference type="VEuPathDB" id="FungiDB:AFLA_006771"/>
<evidence type="ECO:0000256" key="2">
    <source>
        <dbReference type="ARBA" id="ARBA00011906"/>
    </source>
</evidence>
<feature type="domain" description="Tyrosinase copper-binding" evidence="9">
    <location>
        <begin position="394"/>
        <end position="405"/>
    </location>
</feature>
<dbReference type="PROSITE" id="PS00498">
    <property type="entry name" value="TYROSINASE_2"/>
    <property type="match status" value="1"/>
</dbReference>
<dbReference type="GO" id="GO:0046872">
    <property type="term" value="F:metal ion binding"/>
    <property type="evidence" value="ECO:0007669"/>
    <property type="project" value="UniProtKB-KW"/>
</dbReference>
<accession>A0A7U2MKV6</accession>
<dbReference type="Gene3D" id="1.10.1280.10">
    <property type="entry name" value="Di-copper center containing domain from catechol oxidase"/>
    <property type="match status" value="1"/>
</dbReference>
<name>A0A7U2MKV6_ASPFN</name>
<organism evidence="10 11">
    <name type="scientific">Aspergillus flavus (strain ATCC 200026 / FGSC A1120 / IAM 13836 / NRRL 3357 / JCM 12722 / SRRC 167)</name>
    <dbReference type="NCBI Taxonomy" id="332952"/>
    <lineage>
        <taxon>Eukaryota</taxon>
        <taxon>Fungi</taxon>
        <taxon>Dikarya</taxon>
        <taxon>Ascomycota</taxon>
        <taxon>Pezizomycotina</taxon>
        <taxon>Eurotiomycetes</taxon>
        <taxon>Eurotiomycetidae</taxon>
        <taxon>Eurotiales</taxon>
        <taxon>Aspergillaceae</taxon>
        <taxon>Aspergillus</taxon>
        <taxon>Aspergillus subgen. Circumdati</taxon>
    </lineage>
</organism>
<reference evidence="11" key="1">
    <citation type="journal article" date="2021" name="G3 (Bethesda)">
        <title>Chromosome assembled and annotated genome sequence of Aspergillus flavus NRRL 3357.</title>
        <authorList>
            <person name="Skerker J.M."/>
            <person name="Pianalto K.M."/>
            <person name="Mondo S.J."/>
            <person name="Yang K."/>
            <person name="Arkin A.P."/>
            <person name="Keller N.P."/>
            <person name="Grigoriev I.V."/>
            <person name="Louise Glass N.L."/>
        </authorList>
    </citation>
    <scope>NUCLEOTIDE SEQUENCE [LARGE SCALE GENOMIC DNA]</scope>
    <source>
        <strain evidence="11">ATCC 200026 / FGSC A1120 / IAM 13836 / NRRL 3357 / JCM 12722 / SRRC 167</strain>
    </source>
</reference>
<evidence type="ECO:0000256" key="1">
    <source>
        <dbReference type="ARBA" id="ARBA00009928"/>
    </source>
</evidence>
<feature type="domain" description="Tyrosinase copper-binding" evidence="8">
    <location>
        <begin position="143"/>
        <end position="160"/>
    </location>
</feature>
<evidence type="ECO:0000313" key="10">
    <source>
        <dbReference type="EMBL" id="QRD85539.1"/>
    </source>
</evidence>
<comment type="catalytic activity">
    <reaction evidence="7">
        <text>L-tyrosine + O2 = L-dopaquinone + H2O</text>
        <dbReference type="Rhea" id="RHEA:18117"/>
        <dbReference type="ChEBI" id="CHEBI:15377"/>
        <dbReference type="ChEBI" id="CHEBI:15379"/>
        <dbReference type="ChEBI" id="CHEBI:57924"/>
        <dbReference type="ChEBI" id="CHEBI:58315"/>
        <dbReference type="EC" id="1.14.18.1"/>
    </reaction>
</comment>
<dbReference type="Proteomes" id="UP000596276">
    <property type="component" value="Chromosome 3"/>
</dbReference>
<dbReference type="InterPro" id="IPR002227">
    <property type="entry name" value="Tyrosinase_Cu-bd"/>
</dbReference>
<dbReference type="SUPFAM" id="SSF48056">
    <property type="entry name" value="Di-copper centre-containing domain"/>
    <property type="match status" value="1"/>
</dbReference>
<dbReference type="InterPro" id="IPR008922">
    <property type="entry name" value="Di-copper_centre_dom_sf"/>
</dbReference>
<dbReference type="PROSITE" id="PS00497">
    <property type="entry name" value="TYROSINASE_1"/>
    <property type="match status" value="1"/>
</dbReference>
<sequence length="660" mass="75170">MSLYLWRGVIAKVICRVSDHSVLLRVVLIKSFVVQGYITSIPQHDRTNYLLPKEFSDTFDWHLCTYGIMTYTRHSIQQLQEWYDAGNREPLDKFVRAFKYIQSLPADHDDSFHKLGGYHGEPFHYEKAPPNRSSKWWGGYCFHGCVLFPTWHRAYMLRFEQALRTAPGCEDVTLPFWDECAGLVGRPSVGLRPHHLIPRVLTMRTYELDGQTIPNPLFSFKLKQKIEDLTVGKEQHYSKPEGYETVRYPLSGMVGTQEDEENTKIHNARFSDAESERLLNVNVTNWLITGPRHIPTRQGAKPPSDTTSILARYLKCLDTDTYTIFSNTTSQTKLMEKLCRERNEGHWLMSLESPHNGIHLAIGGFFQQGEDGTNADEIDDANGDMGDNETAGFDPIFFLHHCFIDYMFWQWQLRHGATETLTIDEGDPGAKVPEGGILDLPEGEQLTMDTPLPPFVKPGEKNYYTSKDMVNIESLGYTYGSGSLDKHHAPILHAPHVPVKQMVKISSIFRSKHKGSFVIRTYATGPGCPEPIEIGREPILNRWNVSQCANCQNHLEAVSMIPLDAEMLALLLGDDWEKENRTVDEIKYQVEIHARSEKTPSNEKRKRGKFFFSPTPLVGRLVPGGGLPAILKPPVFTVPKDMPTVEHLLRNKSFRVERTA</sequence>
<dbReference type="VEuPathDB" id="FungiDB:F9C07_4573"/>
<evidence type="ECO:0000256" key="7">
    <source>
        <dbReference type="ARBA" id="ARBA00048881"/>
    </source>
</evidence>
<keyword evidence="11" id="KW-1185">Reference proteome</keyword>
<dbReference type="PRINTS" id="PR00092">
    <property type="entry name" value="TYROSINASE"/>
</dbReference>
<dbReference type="GO" id="GO:0042438">
    <property type="term" value="P:melanin biosynthetic process"/>
    <property type="evidence" value="ECO:0007669"/>
    <property type="project" value="UniProtKB-KW"/>
</dbReference>
<evidence type="ECO:0000256" key="3">
    <source>
        <dbReference type="ARBA" id="ARBA00022723"/>
    </source>
</evidence>
<keyword evidence="4" id="KW-0186">Copper</keyword>
<dbReference type="AlphaFoldDB" id="A0A7U2MKV6"/>
<evidence type="ECO:0000259" key="8">
    <source>
        <dbReference type="PROSITE" id="PS00497"/>
    </source>
</evidence>
<evidence type="ECO:0000313" key="11">
    <source>
        <dbReference type="Proteomes" id="UP000596276"/>
    </source>
</evidence>